<dbReference type="RefSeq" id="WP_025747398.1">
    <property type="nucleotide sequence ID" value="NZ_FOXR01000025.1"/>
</dbReference>
<sequence>MIPLRDTIPSRREPLATVLLIVINVMIFVGQSLMPDVRFAQFVYQYGFIPARFLKSIAQLGFFEASTYMPLFSSMFLHGNWVHLLSNMWVLWLFGDNVEDLMGSIRFVIFYILCGLVAGFTHFLFNPTSNVPTVGASGAIAGVMGAYFILFPHSRIVTLVPFFFFLPMFIHVPAFIYLILWFISQLYSGVIQWIGGGSVGGIAWWAHISGFLAGMFIHRIFIARRGYRYY</sequence>
<dbReference type="EMBL" id="FOXR01000025">
    <property type="protein sequence ID" value="SFQ30668.1"/>
    <property type="molecule type" value="Genomic_DNA"/>
</dbReference>
<evidence type="ECO:0000259" key="8">
    <source>
        <dbReference type="Pfam" id="PF01694"/>
    </source>
</evidence>
<feature type="transmembrane region" description="Helical" evidence="7">
    <location>
        <begin position="131"/>
        <end position="150"/>
    </location>
</feature>
<dbReference type="PANTHER" id="PTHR43066:SF26">
    <property type="entry name" value="RHOMBOID PROTEASE GLPG"/>
    <property type="match status" value="1"/>
</dbReference>
<dbReference type="GO" id="GO:0016020">
    <property type="term" value="C:membrane"/>
    <property type="evidence" value="ECO:0007669"/>
    <property type="project" value="UniProtKB-SubCell"/>
</dbReference>
<keyword evidence="4 7" id="KW-0812">Transmembrane</keyword>
<dbReference type="InterPro" id="IPR035952">
    <property type="entry name" value="Rhomboid-like_sf"/>
</dbReference>
<comment type="subcellular location">
    <subcellularLocation>
        <location evidence="1">Membrane</location>
        <topology evidence="1">Multi-pass membrane protein</topology>
    </subcellularLocation>
</comment>
<dbReference type="STRING" id="937334.SAMN05444406_12523"/>
<feature type="transmembrane region" description="Helical" evidence="7">
    <location>
        <begin position="75"/>
        <end position="95"/>
    </location>
</feature>
<dbReference type="GO" id="GO:0004252">
    <property type="term" value="F:serine-type endopeptidase activity"/>
    <property type="evidence" value="ECO:0007669"/>
    <property type="project" value="InterPro"/>
</dbReference>
<feature type="transmembrane region" description="Helical" evidence="7">
    <location>
        <begin position="107"/>
        <end position="125"/>
    </location>
</feature>
<keyword evidence="3" id="KW-0997">Cell inner membrane</keyword>
<dbReference type="InterPro" id="IPR022764">
    <property type="entry name" value="Peptidase_S54_rhomboid_dom"/>
</dbReference>
<gene>
    <name evidence="9" type="ORF">SAMN05444406_12523</name>
</gene>
<dbReference type="Proteomes" id="UP000198577">
    <property type="component" value="Unassembled WGS sequence"/>
</dbReference>
<feature type="transmembrane region" description="Helical" evidence="7">
    <location>
        <begin position="162"/>
        <end position="183"/>
    </location>
</feature>
<evidence type="ECO:0000256" key="1">
    <source>
        <dbReference type="ARBA" id="ARBA00004141"/>
    </source>
</evidence>
<proteinExistence type="predicted"/>
<dbReference type="PANTHER" id="PTHR43066">
    <property type="entry name" value="RHOMBOID-RELATED PROTEIN"/>
    <property type="match status" value="1"/>
</dbReference>
<evidence type="ECO:0000256" key="3">
    <source>
        <dbReference type="ARBA" id="ARBA00022519"/>
    </source>
</evidence>
<evidence type="ECO:0000256" key="6">
    <source>
        <dbReference type="ARBA" id="ARBA00023136"/>
    </source>
</evidence>
<feature type="transmembrane region" description="Helical" evidence="7">
    <location>
        <begin position="15"/>
        <end position="34"/>
    </location>
</feature>
<dbReference type="Gene3D" id="1.20.1540.10">
    <property type="entry name" value="Rhomboid-like"/>
    <property type="match status" value="1"/>
</dbReference>
<evidence type="ECO:0000256" key="2">
    <source>
        <dbReference type="ARBA" id="ARBA00022475"/>
    </source>
</evidence>
<evidence type="ECO:0000313" key="10">
    <source>
        <dbReference type="Proteomes" id="UP000198577"/>
    </source>
</evidence>
<evidence type="ECO:0000256" key="4">
    <source>
        <dbReference type="ARBA" id="ARBA00022692"/>
    </source>
</evidence>
<dbReference type="OrthoDB" id="9813074at2"/>
<keyword evidence="9" id="KW-0378">Hydrolase</keyword>
<name>A0A1I5XFC5_9FIRM</name>
<evidence type="ECO:0000256" key="5">
    <source>
        <dbReference type="ARBA" id="ARBA00022989"/>
    </source>
</evidence>
<protein>
    <submittedName>
        <fullName evidence="9">Membrane associated serine protease, rhomboid family</fullName>
    </submittedName>
</protein>
<feature type="domain" description="Peptidase S54 rhomboid" evidence="8">
    <location>
        <begin position="68"/>
        <end position="222"/>
    </location>
</feature>
<dbReference type="SUPFAM" id="SSF144091">
    <property type="entry name" value="Rhomboid-like"/>
    <property type="match status" value="1"/>
</dbReference>
<keyword evidence="6 7" id="KW-0472">Membrane</keyword>
<dbReference type="GO" id="GO:0006508">
    <property type="term" value="P:proteolysis"/>
    <property type="evidence" value="ECO:0007669"/>
    <property type="project" value="UniProtKB-KW"/>
</dbReference>
<keyword evidence="2" id="KW-1003">Cell membrane</keyword>
<keyword evidence="5 7" id="KW-1133">Transmembrane helix</keyword>
<accession>A0A1I5XFC5</accession>
<organism evidence="9 10">
    <name type="scientific">Caldicoprobacter faecalis</name>
    <dbReference type="NCBI Taxonomy" id="937334"/>
    <lineage>
        <taxon>Bacteria</taxon>
        <taxon>Bacillati</taxon>
        <taxon>Bacillota</taxon>
        <taxon>Clostridia</taxon>
        <taxon>Caldicoprobacterales</taxon>
        <taxon>Caldicoprobacteraceae</taxon>
        <taxon>Caldicoprobacter</taxon>
    </lineage>
</organism>
<evidence type="ECO:0000256" key="7">
    <source>
        <dbReference type="SAM" id="Phobius"/>
    </source>
</evidence>
<dbReference type="FunFam" id="1.20.1540.10:FF:000027">
    <property type="entry name" value="Rhomboid family intramembrane serine protease"/>
    <property type="match status" value="1"/>
</dbReference>
<dbReference type="Pfam" id="PF01694">
    <property type="entry name" value="Rhomboid"/>
    <property type="match status" value="1"/>
</dbReference>
<keyword evidence="10" id="KW-1185">Reference proteome</keyword>
<keyword evidence="9" id="KW-0645">Protease</keyword>
<reference evidence="9 10" key="1">
    <citation type="submission" date="2016-10" db="EMBL/GenBank/DDBJ databases">
        <authorList>
            <person name="de Groot N.N."/>
        </authorList>
    </citation>
    <scope>NUCLEOTIDE SEQUENCE [LARGE SCALE GENOMIC DNA]</scope>
    <source>
        <strain evidence="9 10">DSM 20678</strain>
    </source>
</reference>
<feature type="transmembrane region" description="Helical" evidence="7">
    <location>
        <begin position="203"/>
        <end position="222"/>
    </location>
</feature>
<evidence type="ECO:0000313" key="9">
    <source>
        <dbReference type="EMBL" id="SFQ30668.1"/>
    </source>
</evidence>
<dbReference type="AlphaFoldDB" id="A0A1I5XFC5"/>